<dbReference type="FunFam" id="2.60.40.60:FF:000279">
    <property type="entry name" value="Protocadherin-16, putative"/>
    <property type="match status" value="1"/>
</dbReference>
<organism evidence="11 12">
    <name type="scientific">Caerostris extrusa</name>
    <name type="common">Bark spider</name>
    <name type="synonym">Caerostris bankana</name>
    <dbReference type="NCBI Taxonomy" id="172846"/>
    <lineage>
        <taxon>Eukaryota</taxon>
        <taxon>Metazoa</taxon>
        <taxon>Ecdysozoa</taxon>
        <taxon>Arthropoda</taxon>
        <taxon>Chelicerata</taxon>
        <taxon>Arachnida</taxon>
        <taxon>Araneae</taxon>
        <taxon>Araneomorphae</taxon>
        <taxon>Entelegynae</taxon>
        <taxon>Araneoidea</taxon>
        <taxon>Araneidae</taxon>
        <taxon>Caerostris</taxon>
    </lineage>
</organism>
<evidence type="ECO:0000313" key="11">
    <source>
        <dbReference type="EMBL" id="GIY81483.1"/>
    </source>
</evidence>
<proteinExistence type="predicted"/>
<dbReference type="SUPFAM" id="SSF49313">
    <property type="entry name" value="Cadherin-like"/>
    <property type="match status" value="6"/>
</dbReference>
<dbReference type="GO" id="GO:0007156">
    <property type="term" value="P:homophilic cell adhesion via plasma membrane adhesion molecules"/>
    <property type="evidence" value="ECO:0007669"/>
    <property type="project" value="InterPro"/>
</dbReference>
<evidence type="ECO:0000256" key="8">
    <source>
        <dbReference type="ARBA" id="ARBA00023180"/>
    </source>
</evidence>
<comment type="caution">
    <text evidence="11">The sequence shown here is derived from an EMBL/GenBank/DDBJ whole genome shotgun (WGS) entry which is preliminary data.</text>
</comment>
<dbReference type="AlphaFoldDB" id="A0AAV4WIU3"/>
<feature type="domain" description="Cadherin" evidence="10">
    <location>
        <begin position="134"/>
        <end position="241"/>
    </location>
</feature>
<keyword evidence="5" id="KW-0130">Cell adhesion</keyword>
<dbReference type="FunFam" id="2.60.40.60:FF:000081">
    <property type="entry name" value="protocadherin Fat 4"/>
    <property type="match status" value="1"/>
</dbReference>
<keyword evidence="6" id="KW-1133">Transmembrane helix</keyword>
<sequence length="607" mass="67064">MTKEHLSARTSSSCRSRCWTSTTTSPCSPSSLSFKVKEGVGVGQEVGVIQAIDEDGGENGRVMYSIVGGNLYDIFDIVRSTGSLYTIAEVDFEKASEYHLQVKAVDNSAVNPHSSVISVKIEVEDVNDCAPVFKNDPILFSIPENTPQGTLVWNFSATDLDSGVNGQVIYFLSQQSPASVFQIDRKTGALTLTEALDYEHFQEYTIVVTASDQARDTKQRLSTSVTCKIIVEDKNDNAPVFKTRSKINVLESEPVSYPVLHVIALDEDSRDNGLLSVAKSMDREEVSHYELNITASDHGRPPRASHQILHVYVEDVNDNPPRFKQRLYQANVSEAAPKGTFVLKVDALDIDLEWPVVLFYSERRCREPLHHQRSDGRDPHGISVGSRAPSLVLRDRVRAGRSLSLSPRHTAVRIDLLDVNDHAPEFGDSCYTLRVPENSDLSVIHTLVATDRDTNANAEVTYTITDGNTGNKFSIDLHTGQLSSRPLDREQVQQYRLVVSAHDQGEPPLAGMCNVTVIVLDQNDNDPQFEHSEYSATIAEDAASNTTVLVVRAQDPDDGVNSQITYSLGNETRALFRIDSATGSSLQQATEIKEVHQAIIDDFHHIL</sequence>
<evidence type="ECO:0000256" key="3">
    <source>
        <dbReference type="ARBA" id="ARBA00022737"/>
    </source>
</evidence>
<dbReference type="EMBL" id="BPLR01016134">
    <property type="protein sequence ID" value="GIY81483.1"/>
    <property type="molecule type" value="Genomic_DNA"/>
</dbReference>
<reference evidence="11 12" key="1">
    <citation type="submission" date="2021-06" db="EMBL/GenBank/DDBJ databases">
        <title>Caerostris extrusa draft genome.</title>
        <authorList>
            <person name="Kono N."/>
            <person name="Arakawa K."/>
        </authorList>
    </citation>
    <scope>NUCLEOTIDE SEQUENCE [LARGE SCALE GENOMIC DNA]</scope>
</reference>
<dbReference type="PROSITE" id="PS50268">
    <property type="entry name" value="CADHERIN_2"/>
    <property type="match status" value="5"/>
</dbReference>
<dbReference type="InterPro" id="IPR015919">
    <property type="entry name" value="Cadherin-like_sf"/>
</dbReference>
<dbReference type="CDD" id="cd11304">
    <property type="entry name" value="Cadherin_repeat"/>
    <property type="match status" value="4"/>
</dbReference>
<dbReference type="PRINTS" id="PR00205">
    <property type="entry name" value="CADHERIN"/>
</dbReference>
<evidence type="ECO:0000256" key="4">
    <source>
        <dbReference type="ARBA" id="ARBA00022837"/>
    </source>
</evidence>
<dbReference type="Pfam" id="PF00028">
    <property type="entry name" value="Cadherin"/>
    <property type="match status" value="5"/>
</dbReference>
<comment type="subcellular location">
    <subcellularLocation>
        <location evidence="1">Membrane</location>
    </subcellularLocation>
</comment>
<gene>
    <name evidence="11" type="primary">ds</name>
    <name evidence="11" type="ORF">CEXT_66341</name>
</gene>
<feature type="domain" description="Cadherin" evidence="10">
    <location>
        <begin position="427"/>
        <end position="529"/>
    </location>
</feature>
<dbReference type="InterPro" id="IPR020894">
    <property type="entry name" value="Cadherin_CS"/>
</dbReference>
<evidence type="ECO:0000256" key="5">
    <source>
        <dbReference type="ARBA" id="ARBA00022889"/>
    </source>
</evidence>
<evidence type="ECO:0000256" key="1">
    <source>
        <dbReference type="ARBA" id="ARBA00004370"/>
    </source>
</evidence>
<dbReference type="GO" id="GO:0009653">
    <property type="term" value="P:anatomical structure morphogenesis"/>
    <property type="evidence" value="ECO:0007669"/>
    <property type="project" value="UniProtKB-ARBA"/>
</dbReference>
<feature type="domain" description="Cadherin" evidence="10">
    <location>
        <begin position="265"/>
        <end position="323"/>
    </location>
</feature>
<keyword evidence="7" id="KW-0472">Membrane</keyword>
<dbReference type="GO" id="GO:0005509">
    <property type="term" value="F:calcium ion binding"/>
    <property type="evidence" value="ECO:0007669"/>
    <property type="project" value="UniProtKB-UniRule"/>
</dbReference>
<dbReference type="PANTHER" id="PTHR24026:SF126">
    <property type="entry name" value="PROTOCADHERIN FAT 4"/>
    <property type="match status" value="1"/>
</dbReference>
<keyword evidence="2" id="KW-0812">Transmembrane</keyword>
<keyword evidence="12" id="KW-1185">Reference proteome</keyword>
<dbReference type="Proteomes" id="UP001054945">
    <property type="component" value="Unassembled WGS sequence"/>
</dbReference>
<keyword evidence="3" id="KW-0677">Repeat</keyword>
<dbReference type="PROSITE" id="PS00232">
    <property type="entry name" value="CADHERIN_1"/>
    <property type="match status" value="2"/>
</dbReference>
<evidence type="ECO:0000259" key="10">
    <source>
        <dbReference type="PROSITE" id="PS50268"/>
    </source>
</evidence>
<dbReference type="FunFam" id="2.60.40.60:FF:000181">
    <property type="entry name" value="Predicted protein"/>
    <property type="match status" value="1"/>
</dbReference>
<keyword evidence="4 9" id="KW-0106">Calcium</keyword>
<evidence type="ECO:0000256" key="2">
    <source>
        <dbReference type="ARBA" id="ARBA00022692"/>
    </source>
</evidence>
<feature type="domain" description="Cadherin" evidence="10">
    <location>
        <begin position="530"/>
        <end position="583"/>
    </location>
</feature>
<accession>A0AAV4WIU3</accession>
<dbReference type="GO" id="GO:0005886">
    <property type="term" value="C:plasma membrane"/>
    <property type="evidence" value="ECO:0007669"/>
    <property type="project" value="UniProtKB-SubCell"/>
</dbReference>
<name>A0AAV4WIU3_CAEEX</name>
<dbReference type="PANTHER" id="PTHR24026">
    <property type="entry name" value="FAT ATYPICAL CADHERIN-RELATED"/>
    <property type="match status" value="1"/>
</dbReference>
<evidence type="ECO:0000256" key="7">
    <source>
        <dbReference type="ARBA" id="ARBA00023136"/>
    </source>
</evidence>
<evidence type="ECO:0000256" key="6">
    <source>
        <dbReference type="ARBA" id="ARBA00022989"/>
    </source>
</evidence>
<evidence type="ECO:0000313" key="12">
    <source>
        <dbReference type="Proteomes" id="UP001054945"/>
    </source>
</evidence>
<feature type="domain" description="Cadherin" evidence="10">
    <location>
        <begin position="28"/>
        <end position="133"/>
    </location>
</feature>
<evidence type="ECO:0000256" key="9">
    <source>
        <dbReference type="PROSITE-ProRule" id="PRU00043"/>
    </source>
</evidence>
<dbReference type="SMART" id="SM00112">
    <property type="entry name" value="CA"/>
    <property type="match status" value="4"/>
</dbReference>
<protein>
    <submittedName>
        <fullName evidence="11">Protein dachsous</fullName>
    </submittedName>
</protein>
<dbReference type="InterPro" id="IPR002126">
    <property type="entry name" value="Cadherin-like_dom"/>
</dbReference>
<keyword evidence="8" id="KW-0325">Glycoprotein</keyword>
<dbReference type="Gene3D" id="2.60.40.60">
    <property type="entry name" value="Cadherins"/>
    <property type="match status" value="7"/>
</dbReference>